<sequence length="149" mass="16676">MKKSDFDEDVNELKTLVSRAAYSYKRSRDRYLELIELWKDLGNKHFNDQVTFKLEEDGVLVSGNVSGKPFSIYSTMLYRGGEALLEARIAVKEFAPENEVLVGKFHVGPNGAIYTADGEVALSNTEDLREYKVLSAVIRRVLGVSNPGV</sequence>
<dbReference type="AlphaFoldDB" id="L1M3Z0"/>
<reference evidence="1 2" key="1">
    <citation type="journal article" date="2013" name="Genome Announc.">
        <title>Genome Sequence of Naphthalene-Degrading Soil Bacterium Pseudomonas putida CSV86.</title>
        <authorList>
            <person name="Phale P.S."/>
            <person name="Paliwal V."/>
            <person name="Raju S.C."/>
            <person name="Modak A."/>
            <person name="Purohit H.J."/>
        </authorList>
    </citation>
    <scope>NUCLEOTIDE SEQUENCE [LARGE SCALE GENOMIC DNA]</scope>
    <source>
        <strain evidence="1 2">CSV86</strain>
    </source>
</reference>
<comment type="caution">
    <text evidence="1">The sequence shown here is derived from an EMBL/GenBank/DDBJ whole genome shotgun (WGS) entry which is preliminary data.</text>
</comment>
<dbReference type="EMBL" id="AMWJ02000001">
    <property type="protein sequence ID" value="NNJ15526.1"/>
    <property type="molecule type" value="Genomic_DNA"/>
</dbReference>
<name>L1M3Z0_9PSED</name>
<evidence type="ECO:0000313" key="1">
    <source>
        <dbReference type="EMBL" id="NNJ15526.1"/>
    </source>
</evidence>
<accession>L1M3Z0</accession>
<proteinExistence type="predicted"/>
<dbReference type="OrthoDB" id="7004520at2"/>
<gene>
    <name evidence="1" type="ORF">CSV86_009905</name>
</gene>
<dbReference type="RefSeq" id="WP_009397169.1">
    <property type="nucleotide sequence ID" value="NZ_AMWJ02000001.1"/>
</dbReference>
<dbReference type="Proteomes" id="UP000010448">
    <property type="component" value="Unassembled WGS sequence"/>
</dbReference>
<keyword evidence="2" id="KW-1185">Reference proteome</keyword>
<protein>
    <submittedName>
        <fullName evidence="1">Uncharacterized protein</fullName>
    </submittedName>
</protein>
<evidence type="ECO:0000313" key="2">
    <source>
        <dbReference type="Proteomes" id="UP000010448"/>
    </source>
</evidence>
<organism evidence="1 2">
    <name type="scientific">Pseudomonas bharatica CSV86</name>
    <dbReference type="NCBI Taxonomy" id="1005395"/>
    <lineage>
        <taxon>Bacteria</taxon>
        <taxon>Pseudomonadati</taxon>
        <taxon>Pseudomonadota</taxon>
        <taxon>Gammaproteobacteria</taxon>
        <taxon>Pseudomonadales</taxon>
        <taxon>Pseudomonadaceae</taxon>
        <taxon>Pseudomonas</taxon>
        <taxon>Pseudomonas bharatica</taxon>
    </lineage>
</organism>